<dbReference type="Proteomes" id="UP000501727">
    <property type="component" value="Chromosome"/>
</dbReference>
<dbReference type="PROSITE" id="PS51740">
    <property type="entry name" value="SPOVT_ABRB"/>
    <property type="match status" value="2"/>
</dbReference>
<accession>A0A6F8SJC2</accession>
<keyword evidence="3" id="KW-0677">Repeat</keyword>
<dbReference type="InterPro" id="IPR007159">
    <property type="entry name" value="SpoVT-AbrB_dom"/>
</dbReference>
<dbReference type="GO" id="GO:0000976">
    <property type="term" value="F:transcription cis-regulatory region binding"/>
    <property type="evidence" value="ECO:0007669"/>
    <property type="project" value="TreeGrafter"/>
</dbReference>
<dbReference type="InterPro" id="IPR038619">
    <property type="entry name" value="MraZ_sf"/>
</dbReference>
<dbReference type="CDD" id="cd16321">
    <property type="entry name" value="MraZ_C"/>
    <property type="match status" value="1"/>
</dbReference>
<dbReference type="GO" id="GO:0005737">
    <property type="term" value="C:cytoplasm"/>
    <property type="evidence" value="ECO:0007669"/>
    <property type="project" value="UniProtKB-UniRule"/>
</dbReference>
<dbReference type="HAMAP" id="MF_01008">
    <property type="entry name" value="MraZ"/>
    <property type="match status" value="1"/>
</dbReference>
<dbReference type="GeneID" id="62678025"/>
<dbReference type="SUPFAM" id="SSF89447">
    <property type="entry name" value="AbrB/MazE/MraZ-like"/>
    <property type="match status" value="1"/>
</dbReference>
<dbReference type="CDD" id="cd16320">
    <property type="entry name" value="MraZ_N"/>
    <property type="match status" value="1"/>
</dbReference>
<evidence type="ECO:0000256" key="4">
    <source>
        <dbReference type="ARBA" id="ARBA00023015"/>
    </source>
</evidence>
<dbReference type="InterPro" id="IPR035642">
    <property type="entry name" value="MraZ_N"/>
</dbReference>
<dbReference type="GO" id="GO:0009295">
    <property type="term" value="C:nucleoid"/>
    <property type="evidence" value="ECO:0007669"/>
    <property type="project" value="UniProtKB-SubCell"/>
</dbReference>
<keyword evidence="10" id="KW-1185">Reference proteome</keyword>
<dbReference type="GO" id="GO:2000143">
    <property type="term" value="P:negative regulation of DNA-templated transcription initiation"/>
    <property type="evidence" value="ECO:0007669"/>
    <property type="project" value="TreeGrafter"/>
</dbReference>
<evidence type="ECO:0000256" key="2">
    <source>
        <dbReference type="ARBA" id="ARBA00022490"/>
    </source>
</evidence>
<evidence type="ECO:0000256" key="6">
    <source>
        <dbReference type="ARBA" id="ARBA00023163"/>
    </source>
</evidence>
<gene>
    <name evidence="7 9" type="primary">mraZ</name>
    <name evidence="9" type="ORF">ADCFC_08170</name>
</gene>
<feature type="domain" description="SpoVT-AbrB" evidence="8">
    <location>
        <begin position="23"/>
        <end position="66"/>
    </location>
</feature>
<dbReference type="Pfam" id="PF02381">
    <property type="entry name" value="MraZ"/>
    <property type="match status" value="2"/>
</dbReference>
<dbReference type="InterPro" id="IPR020603">
    <property type="entry name" value="MraZ_dom"/>
</dbReference>
<comment type="subcellular location">
    <subcellularLocation>
        <location evidence="7">Cytoplasm</location>
        <location evidence="7">Nucleoid</location>
    </subcellularLocation>
</comment>
<evidence type="ECO:0000259" key="8">
    <source>
        <dbReference type="PROSITE" id="PS51740"/>
    </source>
</evidence>
<evidence type="ECO:0000256" key="1">
    <source>
        <dbReference type="ARBA" id="ARBA00013860"/>
    </source>
</evidence>
<dbReference type="Gene3D" id="3.40.1550.20">
    <property type="entry name" value="Transcriptional regulator MraZ domain"/>
    <property type="match status" value="1"/>
</dbReference>
<dbReference type="KEGG" id="ahat:ADCFC_09380"/>
<dbReference type="InterPro" id="IPR035644">
    <property type="entry name" value="MraZ_C"/>
</dbReference>
<keyword evidence="6 7" id="KW-0804">Transcription</keyword>
<reference evidence="10" key="1">
    <citation type="journal article" date="2020" name="Microbiol. Resour. Announc.">
        <title>Complete Genome Sequence of Adlercreutzia sp. Strain 8CFCBH1, a Potent Producer of Equol, Isolated from Healthy Japanese Feces.</title>
        <authorList>
            <person name="Ogata Y."/>
            <person name="Sakamoto M."/>
            <person name="Ohkuma M."/>
            <person name="Hattori M."/>
            <person name="Suda W."/>
        </authorList>
    </citation>
    <scope>NUCLEOTIDE SEQUENCE [LARGE SCALE GENOMIC DNA]</scope>
    <source>
        <strain evidence="10">8CFCBH1</strain>
    </source>
</reference>
<dbReference type="GO" id="GO:0003700">
    <property type="term" value="F:DNA-binding transcription factor activity"/>
    <property type="evidence" value="ECO:0007669"/>
    <property type="project" value="UniProtKB-UniRule"/>
</dbReference>
<evidence type="ECO:0000256" key="5">
    <source>
        <dbReference type="ARBA" id="ARBA00023125"/>
    </source>
</evidence>
<comment type="subunit">
    <text evidence="7">Forms oligomers.</text>
</comment>
<evidence type="ECO:0000313" key="9">
    <source>
        <dbReference type="EMBL" id="BCA88319.1"/>
    </source>
</evidence>
<name>A0A6F8SJC2_9ACTN</name>
<dbReference type="RefSeq" id="WP_022740289.1">
    <property type="nucleotide sequence ID" value="NZ_AP022829.1"/>
</dbReference>
<organism evidence="9 10">
    <name type="scientific">Adlercreutzia hattorii</name>
    <dbReference type="NCBI Taxonomy" id="2707299"/>
    <lineage>
        <taxon>Bacteria</taxon>
        <taxon>Bacillati</taxon>
        <taxon>Actinomycetota</taxon>
        <taxon>Coriobacteriia</taxon>
        <taxon>Eggerthellales</taxon>
        <taxon>Eggerthellaceae</taxon>
        <taxon>Adlercreutzia</taxon>
    </lineage>
</organism>
<protein>
    <recommendedName>
        <fullName evidence="1 7">Transcriptional regulator MraZ</fullName>
    </recommendedName>
</protein>
<sequence>MAATADTEGTSELPQHGVDLNGEFHFKVDGKGRMALPAKFRKVLSKDLVVTPELTNECVYVFETPDFNEWVEKLFIDRFGEYKESDREHVKLRRVLKSRARDVEVDASGRIMLSPEVRAAVGIDKEVVVVGNTGRFEIWDADRFKAMSDEVDLGLFYS</sequence>
<keyword evidence="5 7" id="KW-0238">DNA-binding</keyword>
<evidence type="ECO:0000256" key="3">
    <source>
        <dbReference type="ARBA" id="ARBA00022737"/>
    </source>
</evidence>
<evidence type="ECO:0000256" key="7">
    <source>
        <dbReference type="HAMAP-Rule" id="MF_01008"/>
    </source>
</evidence>
<reference evidence="10" key="2">
    <citation type="submission" date="2020-03" db="EMBL/GenBank/DDBJ databases">
        <title>Complete Genome Sequence of Adlercreutzia sp. strain 8CFCBH1 Producing Equol, Isolated from Healthy Japanese Feces.</title>
        <authorList>
            <person name="Ogata Y."/>
            <person name="Sakamoto M."/>
            <person name="Ohkuma M."/>
            <person name="Hattori M."/>
            <person name="Suda W."/>
        </authorList>
    </citation>
    <scope>NUCLEOTIDE SEQUENCE [LARGE SCALE GENOMIC DNA]</scope>
    <source>
        <strain evidence="10">8CFCBH1</strain>
    </source>
</reference>
<proteinExistence type="inferred from homology"/>
<dbReference type="PANTHER" id="PTHR34701">
    <property type="entry name" value="TRANSCRIPTIONAL REGULATOR MRAZ"/>
    <property type="match status" value="1"/>
</dbReference>
<keyword evidence="2 7" id="KW-0963">Cytoplasm</keyword>
<dbReference type="AlphaFoldDB" id="A0A6F8SJC2"/>
<comment type="similarity">
    <text evidence="7">Belongs to the MraZ family.</text>
</comment>
<dbReference type="EMBL" id="AP022829">
    <property type="protein sequence ID" value="BCA88319.1"/>
    <property type="molecule type" value="Genomic_DNA"/>
</dbReference>
<keyword evidence="4 7" id="KW-0805">Transcription regulation</keyword>
<dbReference type="InterPro" id="IPR003444">
    <property type="entry name" value="MraZ"/>
</dbReference>
<dbReference type="InterPro" id="IPR037914">
    <property type="entry name" value="SpoVT-AbrB_sf"/>
</dbReference>
<feature type="domain" description="SpoVT-AbrB" evidence="8">
    <location>
        <begin position="100"/>
        <end position="143"/>
    </location>
</feature>
<evidence type="ECO:0000313" key="10">
    <source>
        <dbReference type="Proteomes" id="UP000501727"/>
    </source>
</evidence>
<dbReference type="PANTHER" id="PTHR34701:SF1">
    <property type="entry name" value="TRANSCRIPTIONAL REGULATOR MRAZ"/>
    <property type="match status" value="1"/>
</dbReference>